<organism evidence="1 2">
    <name type="scientific">Bowmanella denitrificans</name>
    <dbReference type="NCBI Taxonomy" id="366582"/>
    <lineage>
        <taxon>Bacteria</taxon>
        <taxon>Pseudomonadati</taxon>
        <taxon>Pseudomonadota</taxon>
        <taxon>Gammaproteobacteria</taxon>
        <taxon>Alteromonadales</taxon>
        <taxon>Alteromonadaceae</taxon>
        <taxon>Bowmanella</taxon>
    </lineage>
</organism>
<reference evidence="2" key="1">
    <citation type="journal article" date="2019" name="Int. J. Syst. Evol. Microbiol.">
        <title>The Global Catalogue of Microorganisms (GCM) 10K type strain sequencing project: providing services to taxonomists for standard genome sequencing and annotation.</title>
        <authorList>
            <consortium name="The Broad Institute Genomics Platform"/>
            <consortium name="The Broad Institute Genome Sequencing Center for Infectious Disease"/>
            <person name="Wu L."/>
            <person name="Ma J."/>
        </authorList>
    </citation>
    <scope>NUCLEOTIDE SEQUENCE [LARGE SCALE GENOMIC DNA]</scope>
    <source>
        <strain evidence="2">JCM 13378</strain>
    </source>
</reference>
<sequence>MPATLSYFAPQSPQQVLAFYRAQFSDAQFSQSKDQQILEDPARHWVLVISNDGQGSQVDILVKQ</sequence>
<name>A0ABP3GU43_9ALTE</name>
<proteinExistence type="predicted"/>
<evidence type="ECO:0000313" key="2">
    <source>
        <dbReference type="Proteomes" id="UP001501757"/>
    </source>
</evidence>
<dbReference type="Proteomes" id="UP001501757">
    <property type="component" value="Unassembled WGS sequence"/>
</dbReference>
<gene>
    <name evidence="1" type="ORF">GCM10009092_18880</name>
</gene>
<evidence type="ECO:0008006" key="3">
    <source>
        <dbReference type="Google" id="ProtNLM"/>
    </source>
</evidence>
<protein>
    <recommendedName>
        <fullName evidence="3">Glyoxalase</fullName>
    </recommendedName>
</protein>
<dbReference type="EMBL" id="BAAAEI010000008">
    <property type="protein sequence ID" value="GAA0354811.1"/>
    <property type="molecule type" value="Genomic_DNA"/>
</dbReference>
<keyword evidence="2" id="KW-1185">Reference proteome</keyword>
<evidence type="ECO:0000313" key="1">
    <source>
        <dbReference type="EMBL" id="GAA0354811.1"/>
    </source>
</evidence>
<accession>A0ABP3GU43</accession>
<comment type="caution">
    <text evidence="1">The sequence shown here is derived from an EMBL/GenBank/DDBJ whole genome shotgun (WGS) entry which is preliminary data.</text>
</comment>